<organism evidence="1 2">
    <name type="scientific">endosymbiont of Ridgeia piscesae</name>
    <dbReference type="NCBI Taxonomy" id="54398"/>
    <lineage>
        <taxon>Bacteria</taxon>
        <taxon>Pseudomonadati</taxon>
        <taxon>Pseudomonadota</taxon>
        <taxon>Gammaproteobacteria</taxon>
        <taxon>sulfur-oxidizing symbionts</taxon>
    </lineage>
</organism>
<gene>
    <name evidence="1" type="ORF">Ga0076813_10911</name>
</gene>
<reference evidence="1 2" key="1">
    <citation type="submission" date="2015-11" db="EMBL/GenBank/DDBJ databases">
        <title>The genome of Candidatus Endoriftia persephone in Ridgeia piscesae and population structure of the North Eastern Pacific vestimentiferan symbionts.</title>
        <authorList>
            <person name="Perez M."/>
            <person name="Juniper K.S."/>
        </authorList>
    </citation>
    <scope>NUCLEOTIDE SEQUENCE [LARGE SCALE GENOMIC DNA]</scope>
    <source>
        <strain evidence="1">Ind10</strain>
    </source>
</reference>
<feature type="non-terminal residue" evidence="1">
    <location>
        <position position="203"/>
    </location>
</feature>
<accession>A0A0T5Z2L1</accession>
<dbReference type="EMBL" id="LMXI01000603">
    <property type="protein sequence ID" value="KRT57124.1"/>
    <property type="molecule type" value="Genomic_DNA"/>
</dbReference>
<proteinExistence type="predicted"/>
<protein>
    <submittedName>
        <fullName evidence="1">Uncharacterized protein</fullName>
    </submittedName>
</protein>
<dbReference type="AlphaFoldDB" id="A0A0T5Z2L1"/>
<feature type="non-terminal residue" evidence="1">
    <location>
        <position position="1"/>
    </location>
</feature>
<evidence type="ECO:0000313" key="2">
    <source>
        <dbReference type="Proteomes" id="UP000051276"/>
    </source>
</evidence>
<sequence length="203" mass="22864">WRLVEYVKSPAWAQDREKPKTYLNRLPDWMAPAPVSLGAVTPSQIVLLDQDLEPREIFHRQDLPFPLERAASRYPGGDGALLTTLWKAPFLLVWAGVAQPVESKAAILMLIIPLDTIFLLDSQQAVADDETVVALLEGDQQRILASSDQTKVTANMLLEQLRSRYLITSQSITDFADWDQNVQFSTFVSRKRVEATAERILST</sequence>
<evidence type="ECO:0000313" key="1">
    <source>
        <dbReference type="EMBL" id="KRT57124.1"/>
    </source>
</evidence>
<dbReference type="Proteomes" id="UP000051276">
    <property type="component" value="Unassembled WGS sequence"/>
</dbReference>
<name>A0A0T5Z2L1_9GAMM</name>
<comment type="caution">
    <text evidence="1">The sequence shown here is derived from an EMBL/GenBank/DDBJ whole genome shotgun (WGS) entry which is preliminary data.</text>
</comment>